<dbReference type="PANTHER" id="PTHR37540">
    <property type="entry name" value="TRANSCRIPTION FACTOR (ACR-2), PUTATIVE-RELATED-RELATED"/>
    <property type="match status" value="1"/>
</dbReference>
<dbReference type="AlphaFoldDB" id="A0A6A6TGE4"/>
<keyword evidence="2" id="KW-1185">Reference proteome</keyword>
<dbReference type="Proteomes" id="UP000799324">
    <property type="component" value="Unassembled WGS sequence"/>
</dbReference>
<evidence type="ECO:0000313" key="2">
    <source>
        <dbReference type="Proteomes" id="UP000799324"/>
    </source>
</evidence>
<protein>
    <submittedName>
        <fullName evidence="1">Uncharacterized protein</fullName>
    </submittedName>
</protein>
<sequence length="465" mass="52930">MDNFQFVTVTNPTEIKDKRHQKTIRAHAIRTTLKKTRDKAVQSQSNFVAIEVDPHDHSLIKKRVQTKAVPITPPPSAGRLDPFDCLPASPERLRVLMRTKYAKQAAEPIFCVDDTGTMLFQGMDTVIQGALTDPALFHALSLVLAFAANRDVPNVECLVHRGELLGNLGARFRRSMGNPDSLTKYRVEGEDARDNISMHIKAADKLIRWEGNTNGVVHGVVQRALFWQDLYGSLLIGTTRILSHEQFPEWCWDLKFPQTSLRVVPQGFQELHHGFPTPFTDVLADLNTACALIDDERRKGRSSLYELRIDDAQAWIESRITNLVAEWRGVGVEDPLYEASLLVTFYCTYNLSTAIWEGCYVLEWCARNALRALSKTKNRTICSESPKLLTWLLFAIGALAKKRETRLQSSLLILSTYRGTLSHLHEDWLSLKGILQKFIWSEHTMESKYYEFWAEIQAEWISGDV</sequence>
<dbReference type="OrthoDB" id="2130169at2759"/>
<accession>A0A6A6TGE4</accession>
<reference evidence="1" key="1">
    <citation type="journal article" date="2020" name="Stud. Mycol.">
        <title>101 Dothideomycetes genomes: a test case for predicting lifestyles and emergence of pathogens.</title>
        <authorList>
            <person name="Haridas S."/>
            <person name="Albert R."/>
            <person name="Binder M."/>
            <person name="Bloem J."/>
            <person name="Labutti K."/>
            <person name="Salamov A."/>
            <person name="Andreopoulos B."/>
            <person name="Baker S."/>
            <person name="Barry K."/>
            <person name="Bills G."/>
            <person name="Bluhm B."/>
            <person name="Cannon C."/>
            <person name="Castanera R."/>
            <person name="Culley D."/>
            <person name="Daum C."/>
            <person name="Ezra D."/>
            <person name="Gonzalez J."/>
            <person name="Henrissat B."/>
            <person name="Kuo A."/>
            <person name="Liang C."/>
            <person name="Lipzen A."/>
            <person name="Lutzoni F."/>
            <person name="Magnuson J."/>
            <person name="Mondo S."/>
            <person name="Nolan M."/>
            <person name="Ohm R."/>
            <person name="Pangilinan J."/>
            <person name="Park H.-J."/>
            <person name="Ramirez L."/>
            <person name="Alfaro M."/>
            <person name="Sun H."/>
            <person name="Tritt A."/>
            <person name="Yoshinaga Y."/>
            <person name="Zwiers L.-H."/>
            <person name="Turgeon B."/>
            <person name="Goodwin S."/>
            <person name="Spatafora J."/>
            <person name="Crous P."/>
            <person name="Grigoriev I."/>
        </authorList>
    </citation>
    <scope>NUCLEOTIDE SEQUENCE</scope>
    <source>
        <strain evidence="1">CBS 122681</strain>
    </source>
</reference>
<proteinExistence type="predicted"/>
<name>A0A6A6TGE4_9PLEO</name>
<dbReference type="EMBL" id="MU004310">
    <property type="protein sequence ID" value="KAF2659045.1"/>
    <property type="molecule type" value="Genomic_DNA"/>
</dbReference>
<gene>
    <name evidence="1" type="ORF">K491DRAFT_713055</name>
</gene>
<organism evidence="1 2">
    <name type="scientific">Lophiostoma macrostomum CBS 122681</name>
    <dbReference type="NCBI Taxonomy" id="1314788"/>
    <lineage>
        <taxon>Eukaryota</taxon>
        <taxon>Fungi</taxon>
        <taxon>Dikarya</taxon>
        <taxon>Ascomycota</taxon>
        <taxon>Pezizomycotina</taxon>
        <taxon>Dothideomycetes</taxon>
        <taxon>Pleosporomycetidae</taxon>
        <taxon>Pleosporales</taxon>
        <taxon>Lophiostomataceae</taxon>
        <taxon>Lophiostoma</taxon>
    </lineage>
</organism>
<evidence type="ECO:0000313" key="1">
    <source>
        <dbReference type="EMBL" id="KAF2659045.1"/>
    </source>
</evidence>
<dbReference type="PANTHER" id="PTHR37540:SF5">
    <property type="entry name" value="TRANSCRIPTION FACTOR DOMAIN-CONTAINING PROTEIN"/>
    <property type="match status" value="1"/>
</dbReference>